<dbReference type="PANTHER" id="PTHR43713">
    <property type="entry name" value="GLUTAMATE-1-SEMIALDEHYDE 2,1-AMINOMUTASE"/>
    <property type="match status" value="1"/>
</dbReference>
<dbReference type="SUPFAM" id="SSF53383">
    <property type="entry name" value="PLP-dependent transferases"/>
    <property type="match status" value="1"/>
</dbReference>
<evidence type="ECO:0000256" key="1">
    <source>
        <dbReference type="ARBA" id="ARBA00001933"/>
    </source>
</evidence>
<proteinExistence type="inferred from homology"/>
<dbReference type="InterPro" id="IPR005814">
    <property type="entry name" value="Aminotrans_3"/>
</dbReference>
<name>A0A157PM92_9BORD</name>
<dbReference type="GO" id="GO:0008483">
    <property type="term" value="F:transaminase activity"/>
    <property type="evidence" value="ECO:0007669"/>
    <property type="project" value="UniProtKB-KW"/>
</dbReference>
<dbReference type="GO" id="GO:0042286">
    <property type="term" value="F:glutamate-1-semialdehyde 2,1-aminomutase activity"/>
    <property type="evidence" value="ECO:0007669"/>
    <property type="project" value="UniProtKB-EC"/>
</dbReference>
<dbReference type="KEGG" id="btrm:SAMEA390648702018"/>
<dbReference type="CDD" id="cd00610">
    <property type="entry name" value="OAT_like"/>
    <property type="match status" value="1"/>
</dbReference>
<comment type="similarity">
    <text evidence="3">Belongs to the class-III pyridoxal-phosphate-dependent aminotransferase family.</text>
</comment>
<dbReference type="AlphaFoldDB" id="A0A157PM92"/>
<dbReference type="Gene3D" id="3.90.1150.10">
    <property type="entry name" value="Aspartate Aminotransferase, domain 1"/>
    <property type="match status" value="1"/>
</dbReference>
<dbReference type="InterPro" id="IPR015421">
    <property type="entry name" value="PyrdxlP-dep_Trfase_major"/>
</dbReference>
<keyword evidence="4" id="KW-0413">Isomerase</keyword>
<dbReference type="PATRIC" id="fig|123899.6.peg.2013"/>
<keyword evidence="4" id="KW-0032">Aminotransferase</keyword>
<dbReference type="Gene3D" id="3.40.640.10">
    <property type="entry name" value="Type I PLP-dependent aspartate aminotransferase-like (Major domain)"/>
    <property type="match status" value="1"/>
</dbReference>
<sequence length="442" mass="46986">MYPDSSSRSQAMHTRARAALPGGNTRTTVYLSPYPVYASHGEGCRVHDVDGNVLIDCINNFTALIHGHVQPDVNAAVRRQLERGTAFGMPTESEILLAELLAERVPSIEHIRFTNSGTEAVMMALKAARAYTGRARIAKVEGAYHGSYDYAEISLDARPENWGPARAPVSIPYAKGTPPAVLDDVVVLPLNDTAATEALLREHGASLAGVLIDLLPNRAGLVPASPDYLAMLRRVTTELGIVLIVDEVITLRLGLGGAQARLGITPDLTTVGKIMGGGFPVGGVGGRADIMAVFDPSQGRPAVPHGGTFSANPVTMTAGLTAMRLLDAASHAHLDRMGETLRHALNRAFEDSGVAGQATGLGSLIKLHMKTGPLTSYRDAWPDPIQARAMQRLNVEMLNRGVLMAGYGLMALSTAMSDADIEQIAEATHDALLALRRTEEQA</sequence>
<reference evidence="4 5" key="1">
    <citation type="submission" date="2016-04" db="EMBL/GenBank/DDBJ databases">
        <authorList>
            <consortium name="Pathogen Informatics"/>
        </authorList>
    </citation>
    <scope>NUCLEOTIDE SEQUENCE [LARGE SCALE GENOMIC DNA]</scope>
    <source>
        <strain evidence="4 5">H044680328</strain>
    </source>
</reference>
<dbReference type="EMBL" id="LT546645">
    <property type="protein sequence ID" value="SAI69996.1"/>
    <property type="molecule type" value="Genomic_DNA"/>
</dbReference>
<organism evidence="4 5">
    <name type="scientific">Bordetella trematum</name>
    <dbReference type="NCBI Taxonomy" id="123899"/>
    <lineage>
        <taxon>Bacteria</taxon>
        <taxon>Pseudomonadati</taxon>
        <taxon>Pseudomonadota</taxon>
        <taxon>Betaproteobacteria</taxon>
        <taxon>Burkholderiales</taxon>
        <taxon>Alcaligenaceae</taxon>
        <taxon>Bordetella</taxon>
    </lineage>
</organism>
<evidence type="ECO:0000313" key="5">
    <source>
        <dbReference type="Proteomes" id="UP000076825"/>
    </source>
</evidence>
<accession>A0A157PM92</accession>
<dbReference type="PANTHER" id="PTHR43713:SF3">
    <property type="entry name" value="GLUTAMATE-1-SEMIALDEHYDE 2,1-AMINOMUTASE 1, CHLOROPLASTIC-RELATED"/>
    <property type="match status" value="1"/>
</dbReference>
<dbReference type="EC" id="5.4.3.8" evidence="4"/>
<keyword evidence="5" id="KW-1185">Reference proteome</keyword>
<dbReference type="STRING" id="123899.SAMEA3906487_02018"/>
<dbReference type="OrthoDB" id="9801052at2"/>
<dbReference type="GeneID" id="56590707"/>
<dbReference type="InterPro" id="IPR015422">
    <property type="entry name" value="PyrdxlP-dep_Trfase_small"/>
</dbReference>
<evidence type="ECO:0000313" key="4">
    <source>
        <dbReference type="EMBL" id="SAI69996.1"/>
    </source>
</evidence>
<dbReference type="Proteomes" id="UP000076825">
    <property type="component" value="Chromosome 1"/>
</dbReference>
<protein>
    <submittedName>
        <fullName evidence="4">Glutamate-1-semialdehyde aminotransferase</fullName>
        <ecNumber evidence="4">5.4.3.8</ecNumber>
    </submittedName>
</protein>
<comment type="cofactor">
    <cofactor evidence="1">
        <name>pyridoxal 5'-phosphate</name>
        <dbReference type="ChEBI" id="CHEBI:597326"/>
    </cofactor>
</comment>
<dbReference type="GO" id="GO:0030170">
    <property type="term" value="F:pyridoxal phosphate binding"/>
    <property type="evidence" value="ECO:0007669"/>
    <property type="project" value="InterPro"/>
</dbReference>
<keyword evidence="4" id="KW-0808">Transferase</keyword>
<gene>
    <name evidence="4" type="primary">hemL_2</name>
    <name evidence="4" type="ORF">SAMEA3906487_02018</name>
</gene>
<keyword evidence="2 3" id="KW-0663">Pyridoxal phosphate</keyword>
<dbReference type="Pfam" id="PF00202">
    <property type="entry name" value="Aminotran_3"/>
    <property type="match status" value="1"/>
</dbReference>
<evidence type="ECO:0000256" key="2">
    <source>
        <dbReference type="ARBA" id="ARBA00022898"/>
    </source>
</evidence>
<evidence type="ECO:0000256" key="3">
    <source>
        <dbReference type="RuleBase" id="RU003560"/>
    </source>
</evidence>
<dbReference type="InterPro" id="IPR015424">
    <property type="entry name" value="PyrdxlP-dep_Trfase"/>
</dbReference>
<dbReference type="RefSeq" id="WP_063491886.1">
    <property type="nucleotide sequence ID" value="NZ_CP016340.1"/>
</dbReference>